<evidence type="ECO:0000313" key="1">
    <source>
        <dbReference type="EMBL" id="MFD1746783.1"/>
    </source>
</evidence>
<dbReference type="Proteomes" id="UP001597322">
    <property type="component" value="Unassembled WGS sequence"/>
</dbReference>
<accession>A0ABW4M5S7</accession>
<proteinExistence type="predicted"/>
<reference evidence="2" key="1">
    <citation type="journal article" date="2019" name="Int. J. Syst. Evol. Microbiol.">
        <title>The Global Catalogue of Microorganisms (GCM) 10K type strain sequencing project: providing services to taxonomists for standard genome sequencing and annotation.</title>
        <authorList>
            <consortium name="The Broad Institute Genomics Platform"/>
            <consortium name="The Broad Institute Genome Sequencing Center for Infectious Disease"/>
            <person name="Wu L."/>
            <person name="Ma J."/>
        </authorList>
    </citation>
    <scope>NUCLEOTIDE SEQUENCE [LARGE SCALE GENOMIC DNA]</scope>
    <source>
        <strain evidence="2">CG52</strain>
    </source>
</reference>
<gene>
    <name evidence="1" type="ORF">ACFSE1_15010</name>
</gene>
<dbReference type="EMBL" id="JBHUEQ010000026">
    <property type="protein sequence ID" value="MFD1746783.1"/>
    <property type="molecule type" value="Genomic_DNA"/>
</dbReference>
<organism evidence="1 2">
    <name type="scientific">Rhizobium helianthi</name>
    <dbReference type="NCBI Taxonomy" id="1132695"/>
    <lineage>
        <taxon>Bacteria</taxon>
        <taxon>Pseudomonadati</taxon>
        <taxon>Pseudomonadota</taxon>
        <taxon>Alphaproteobacteria</taxon>
        <taxon>Hyphomicrobiales</taxon>
        <taxon>Rhizobiaceae</taxon>
        <taxon>Rhizobium/Agrobacterium group</taxon>
        <taxon>Rhizobium</taxon>
    </lineage>
</organism>
<keyword evidence="2" id="KW-1185">Reference proteome</keyword>
<evidence type="ECO:0000313" key="2">
    <source>
        <dbReference type="Proteomes" id="UP001597322"/>
    </source>
</evidence>
<dbReference type="RefSeq" id="WP_377403017.1">
    <property type="nucleotide sequence ID" value="NZ_JBHUEQ010000026.1"/>
</dbReference>
<sequence>MSERLKIFSLVPNAPDDDPQWMDRPPQGTVYVRARTAGDARLVASQAEDDYTEIDALPAEGNSTRMASAFRSEKLYSVIEDESGTYEAEGPREVVAGHVRRDVLSASGG</sequence>
<protein>
    <submittedName>
        <fullName evidence="1">Uncharacterized protein</fullName>
    </submittedName>
</protein>
<name>A0ABW4M5S7_9HYPH</name>
<comment type="caution">
    <text evidence="1">The sequence shown here is derived from an EMBL/GenBank/DDBJ whole genome shotgun (WGS) entry which is preliminary data.</text>
</comment>